<name>A0A498NPI4_LABRO</name>
<proteinExistence type="predicted"/>
<feature type="compositionally biased region" description="Low complexity" evidence="1">
    <location>
        <begin position="87"/>
        <end position="98"/>
    </location>
</feature>
<keyword evidence="3" id="KW-1185">Reference proteome</keyword>
<gene>
    <name evidence="2" type="ORF">ROHU_015210</name>
</gene>
<accession>A0A498NPI4</accession>
<sequence>MVKKCAIPDKQLWAKYAIRIFSDTDSYDLARLRARKAQETSHVEDSDGNGGRKVIPLIRFREEEVQPSQPRWAKQSQRFPFALISHSNSNQSTSTNQHVQVPPPSTFQPNPDQSSSTKQHFQGACSKVYTQHKSQQVEEMIAVTLKHAPHHEKAKTNAQHVSERDYEIDRKRPRPLEMNITGFHVPSDCFDTPQAKGGGICSDTSLLAFFYRNYILK</sequence>
<protein>
    <submittedName>
        <fullName evidence="2">Uncharacterized protein</fullName>
    </submittedName>
</protein>
<organism evidence="2 3">
    <name type="scientific">Labeo rohita</name>
    <name type="common">Indian major carp</name>
    <name type="synonym">Cyprinus rohita</name>
    <dbReference type="NCBI Taxonomy" id="84645"/>
    <lineage>
        <taxon>Eukaryota</taxon>
        <taxon>Metazoa</taxon>
        <taxon>Chordata</taxon>
        <taxon>Craniata</taxon>
        <taxon>Vertebrata</taxon>
        <taxon>Euteleostomi</taxon>
        <taxon>Actinopterygii</taxon>
        <taxon>Neopterygii</taxon>
        <taxon>Teleostei</taxon>
        <taxon>Ostariophysi</taxon>
        <taxon>Cypriniformes</taxon>
        <taxon>Cyprinidae</taxon>
        <taxon>Labeoninae</taxon>
        <taxon>Labeonini</taxon>
        <taxon>Labeo</taxon>
    </lineage>
</organism>
<evidence type="ECO:0000313" key="3">
    <source>
        <dbReference type="Proteomes" id="UP000290572"/>
    </source>
</evidence>
<evidence type="ECO:0000256" key="1">
    <source>
        <dbReference type="SAM" id="MobiDB-lite"/>
    </source>
</evidence>
<feature type="compositionally biased region" description="Polar residues" evidence="1">
    <location>
        <begin position="107"/>
        <end position="120"/>
    </location>
</feature>
<dbReference type="AlphaFoldDB" id="A0A498NPI4"/>
<comment type="caution">
    <text evidence="2">The sequence shown here is derived from an EMBL/GenBank/DDBJ whole genome shotgun (WGS) entry which is preliminary data.</text>
</comment>
<feature type="region of interest" description="Disordered" evidence="1">
    <location>
        <begin position="87"/>
        <end position="122"/>
    </location>
</feature>
<reference evidence="2 3" key="1">
    <citation type="submission" date="2018-03" db="EMBL/GenBank/DDBJ databases">
        <title>Draft genome sequence of Rohu Carp (Labeo rohita).</title>
        <authorList>
            <person name="Das P."/>
            <person name="Kushwaha B."/>
            <person name="Joshi C.G."/>
            <person name="Kumar D."/>
            <person name="Nagpure N.S."/>
            <person name="Sahoo L."/>
            <person name="Das S.P."/>
            <person name="Bit A."/>
            <person name="Patnaik S."/>
            <person name="Meher P.K."/>
            <person name="Jayasankar P."/>
            <person name="Koringa P.G."/>
            <person name="Patel N.V."/>
            <person name="Hinsu A.T."/>
            <person name="Kumar R."/>
            <person name="Pandey M."/>
            <person name="Agarwal S."/>
            <person name="Srivastava S."/>
            <person name="Singh M."/>
            <person name="Iquebal M.A."/>
            <person name="Jaiswal S."/>
            <person name="Angadi U.B."/>
            <person name="Kumar N."/>
            <person name="Raza M."/>
            <person name="Shah T.M."/>
            <person name="Rai A."/>
            <person name="Jena J.K."/>
        </authorList>
    </citation>
    <scope>NUCLEOTIDE SEQUENCE [LARGE SCALE GENOMIC DNA]</scope>
    <source>
        <strain evidence="2">DASCIFA01</strain>
        <tissue evidence="2">Testis</tissue>
    </source>
</reference>
<dbReference type="EMBL" id="QBIY01011225">
    <property type="protein sequence ID" value="RXN33952.1"/>
    <property type="molecule type" value="Genomic_DNA"/>
</dbReference>
<evidence type="ECO:0000313" key="2">
    <source>
        <dbReference type="EMBL" id="RXN33952.1"/>
    </source>
</evidence>
<dbReference type="Proteomes" id="UP000290572">
    <property type="component" value="Unassembled WGS sequence"/>
</dbReference>